<gene>
    <name evidence="1" type="ORF">L3Q82_011593</name>
</gene>
<sequence length="228" mass="25902">FRVLEWRVRPIFKPRIQEEQYGFRPGRGTVDQLFTLGRVLEGAREFAQPVYMCFVDLEKAYDHVLNGTLWGALQEYGVDGPSLRGIQSLYCRSVSLVHIAGTLTGLDGSQPECEAAGMRISTSKSEAMVLWIAHSGSERSFCTKWRSLSISGSCSRVREKWIERWTDGSVQRLQCCRTLVWSVVVKRELSQKAKLSTLLVHLHSNPNLWSLALGHDRKNEISGYKQLK</sequence>
<evidence type="ECO:0000313" key="1">
    <source>
        <dbReference type="EMBL" id="KAI3362918.1"/>
    </source>
</evidence>
<proteinExistence type="predicted"/>
<feature type="non-terminal residue" evidence="1">
    <location>
        <position position="1"/>
    </location>
</feature>
<accession>A0ACB8W805</accession>
<dbReference type="EMBL" id="CM041544">
    <property type="protein sequence ID" value="KAI3362918.1"/>
    <property type="molecule type" value="Genomic_DNA"/>
</dbReference>
<protein>
    <submittedName>
        <fullName evidence="1">Uncharacterized protein</fullName>
    </submittedName>
</protein>
<organism evidence="1 2">
    <name type="scientific">Scortum barcoo</name>
    <name type="common">barcoo grunter</name>
    <dbReference type="NCBI Taxonomy" id="214431"/>
    <lineage>
        <taxon>Eukaryota</taxon>
        <taxon>Metazoa</taxon>
        <taxon>Chordata</taxon>
        <taxon>Craniata</taxon>
        <taxon>Vertebrata</taxon>
        <taxon>Euteleostomi</taxon>
        <taxon>Actinopterygii</taxon>
        <taxon>Neopterygii</taxon>
        <taxon>Teleostei</taxon>
        <taxon>Neoteleostei</taxon>
        <taxon>Acanthomorphata</taxon>
        <taxon>Eupercaria</taxon>
        <taxon>Centrarchiformes</taxon>
        <taxon>Terapontoidei</taxon>
        <taxon>Terapontidae</taxon>
        <taxon>Scortum</taxon>
    </lineage>
</organism>
<reference evidence="1" key="1">
    <citation type="submission" date="2022-04" db="EMBL/GenBank/DDBJ databases">
        <title>Jade perch genome.</title>
        <authorList>
            <person name="Chao B."/>
        </authorList>
    </citation>
    <scope>NUCLEOTIDE SEQUENCE</scope>
    <source>
        <strain evidence="1">CB-2022</strain>
    </source>
</reference>
<name>A0ACB8W805_9TELE</name>
<evidence type="ECO:0000313" key="2">
    <source>
        <dbReference type="Proteomes" id="UP000831701"/>
    </source>
</evidence>
<dbReference type="Proteomes" id="UP000831701">
    <property type="component" value="Chromosome 14"/>
</dbReference>
<keyword evidence="2" id="KW-1185">Reference proteome</keyword>
<comment type="caution">
    <text evidence="1">The sequence shown here is derived from an EMBL/GenBank/DDBJ whole genome shotgun (WGS) entry which is preliminary data.</text>
</comment>